<feature type="transmembrane region" description="Helical" evidence="1">
    <location>
        <begin position="186"/>
        <end position="205"/>
    </location>
</feature>
<feature type="transmembrane region" description="Helical" evidence="1">
    <location>
        <begin position="101"/>
        <end position="120"/>
    </location>
</feature>
<keyword evidence="1" id="KW-0812">Transmembrane</keyword>
<keyword evidence="1" id="KW-1133">Transmembrane helix</keyword>
<evidence type="ECO:0000313" key="3">
    <source>
        <dbReference type="EMBL" id="MDA4846001.1"/>
    </source>
</evidence>
<dbReference type="InterPro" id="IPR000620">
    <property type="entry name" value="EamA_dom"/>
</dbReference>
<evidence type="ECO:0000259" key="2">
    <source>
        <dbReference type="Pfam" id="PF00892"/>
    </source>
</evidence>
<keyword evidence="1" id="KW-0472">Membrane</keyword>
<evidence type="ECO:0000313" key="4">
    <source>
        <dbReference type="Proteomes" id="UP001148313"/>
    </source>
</evidence>
<dbReference type="Pfam" id="PF00892">
    <property type="entry name" value="EamA"/>
    <property type="match status" value="2"/>
</dbReference>
<dbReference type="InterPro" id="IPR037185">
    <property type="entry name" value="EmrE-like"/>
</dbReference>
<dbReference type="PANTHER" id="PTHR22911:SF135">
    <property type="entry name" value="BLR4310 PROTEIN"/>
    <property type="match status" value="1"/>
</dbReference>
<feature type="transmembrane region" description="Helical" evidence="1">
    <location>
        <begin position="132"/>
        <end position="149"/>
    </location>
</feature>
<keyword evidence="4" id="KW-1185">Reference proteome</keyword>
<dbReference type="SUPFAM" id="SSF103481">
    <property type="entry name" value="Multidrug resistance efflux transporter EmrE"/>
    <property type="match status" value="2"/>
</dbReference>
<proteinExistence type="predicted"/>
<gene>
    <name evidence="3" type="ORF">OOZ53_11620</name>
</gene>
<reference evidence="3" key="1">
    <citation type="submission" date="2022-11" db="EMBL/GenBank/DDBJ databases">
        <title>Hoeflea poritis sp. nov., isolated from scleractinian coral Porites lutea.</title>
        <authorList>
            <person name="Zhang G."/>
            <person name="Wei Q."/>
            <person name="Cai L."/>
        </authorList>
    </citation>
    <scope>NUCLEOTIDE SEQUENCE</scope>
    <source>
        <strain evidence="3">E7-10</strain>
    </source>
</reference>
<dbReference type="RefSeq" id="WP_271089719.1">
    <property type="nucleotide sequence ID" value="NZ_JAPJZH010000006.1"/>
</dbReference>
<feature type="transmembrane region" description="Helical" evidence="1">
    <location>
        <begin position="279"/>
        <end position="296"/>
    </location>
</feature>
<comment type="caution">
    <text evidence="3">The sequence shown here is derived from an EMBL/GenBank/DDBJ whole genome shotgun (WGS) entry which is preliminary data.</text>
</comment>
<feature type="transmembrane region" description="Helical" evidence="1">
    <location>
        <begin position="155"/>
        <end position="174"/>
    </location>
</feature>
<evidence type="ECO:0000256" key="1">
    <source>
        <dbReference type="SAM" id="Phobius"/>
    </source>
</evidence>
<feature type="transmembrane region" description="Helical" evidence="1">
    <location>
        <begin position="254"/>
        <end position="273"/>
    </location>
</feature>
<protein>
    <submittedName>
        <fullName evidence="3">DMT family transporter</fullName>
    </submittedName>
</protein>
<name>A0ABT4VMU3_9HYPH</name>
<dbReference type="EMBL" id="JAPJZH010000006">
    <property type="protein sequence ID" value="MDA4846001.1"/>
    <property type="molecule type" value="Genomic_DNA"/>
</dbReference>
<sequence length="310" mass="33245">MLRSNVAPMISDRPLLGILLMIGFCILAPLGDSIAKVLGDSVPLGVLLVVRFAIQALLLIPLVFMTGRSLAMSGRVLRLTVLRTVLHIIGIGAMFESYRYLPLADAIAIAFVMPFIMLLLGKYVLSEEIGPHRLIACVVGFCGTLLVIQPNFAAVGAPALLPLLVAVIFSLFMLVTRQIAKEVDPICLQGVSGIVGTAGLAVVLLVFSNAEIEPLILVAPNNSDWVLLALLGILGTLAHLLMTWSLRFAPSATLAPMQYLEIPMATLIGWLIFRDFPNTLASIGIAITIGAGLYVIHRERVTAMRMAAEV</sequence>
<organism evidence="3 4">
    <name type="scientific">Hoeflea poritis</name>
    <dbReference type="NCBI Taxonomy" id="2993659"/>
    <lineage>
        <taxon>Bacteria</taxon>
        <taxon>Pseudomonadati</taxon>
        <taxon>Pseudomonadota</taxon>
        <taxon>Alphaproteobacteria</taxon>
        <taxon>Hyphomicrobiales</taxon>
        <taxon>Rhizobiaceae</taxon>
        <taxon>Hoeflea</taxon>
    </lineage>
</organism>
<feature type="domain" description="EamA" evidence="2">
    <location>
        <begin position="160"/>
        <end position="291"/>
    </location>
</feature>
<feature type="transmembrane region" description="Helical" evidence="1">
    <location>
        <begin position="76"/>
        <end position="95"/>
    </location>
</feature>
<feature type="transmembrane region" description="Helical" evidence="1">
    <location>
        <begin position="225"/>
        <end position="242"/>
    </location>
</feature>
<dbReference type="Proteomes" id="UP001148313">
    <property type="component" value="Unassembled WGS sequence"/>
</dbReference>
<dbReference type="PANTHER" id="PTHR22911">
    <property type="entry name" value="ACYL-MALONYL CONDENSING ENZYME-RELATED"/>
    <property type="match status" value="1"/>
</dbReference>
<accession>A0ABT4VMU3</accession>
<feature type="transmembrane region" description="Helical" evidence="1">
    <location>
        <begin position="45"/>
        <end position="64"/>
    </location>
</feature>
<feature type="domain" description="EamA" evidence="2">
    <location>
        <begin position="16"/>
        <end position="148"/>
    </location>
</feature>